<evidence type="ECO:0000313" key="3">
    <source>
        <dbReference type="EMBL" id="GEN10940.1"/>
    </source>
</evidence>
<reference evidence="3 4" key="1">
    <citation type="submission" date="2019-07" db="EMBL/GenBank/DDBJ databases">
        <title>Whole genome shotgun sequence of Myxococcus fulvus NBRC 100333.</title>
        <authorList>
            <person name="Hosoyama A."/>
            <person name="Uohara A."/>
            <person name="Ohji S."/>
            <person name="Ichikawa N."/>
        </authorList>
    </citation>
    <scope>NUCLEOTIDE SEQUENCE [LARGE SCALE GENOMIC DNA]</scope>
    <source>
        <strain evidence="3 4">NBRC 100333</strain>
    </source>
</reference>
<evidence type="ECO:0008006" key="5">
    <source>
        <dbReference type="Google" id="ProtNLM"/>
    </source>
</evidence>
<feature type="signal peptide" evidence="2">
    <location>
        <begin position="1"/>
        <end position="23"/>
    </location>
</feature>
<organism evidence="3 4">
    <name type="scientific">Myxococcus fulvus</name>
    <dbReference type="NCBI Taxonomy" id="33"/>
    <lineage>
        <taxon>Bacteria</taxon>
        <taxon>Pseudomonadati</taxon>
        <taxon>Myxococcota</taxon>
        <taxon>Myxococcia</taxon>
        <taxon>Myxococcales</taxon>
        <taxon>Cystobacterineae</taxon>
        <taxon>Myxococcaceae</taxon>
        <taxon>Myxococcus</taxon>
    </lineage>
</organism>
<feature type="region of interest" description="Disordered" evidence="1">
    <location>
        <begin position="24"/>
        <end position="60"/>
    </location>
</feature>
<feature type="chain" id="PRO_5022163214" description="Lipoprotein" evidence="2">
    <location>
        <begin position="24"/>
        <end position="177"/>
    </location>
</feature>
<keyword evidence="2" id="KW-0732">Signal</keyword>
<dbReference type="InterPro" id="IPR038143">
    <property type="entry name" value="NigD-like_C_dom_sf"/>
</dbReference>
<sequence>MRMRKLMWSGLVLSGLLIGCASTPTRQEPAEPTVPQDAVAVPETETPAEEGASSANRTDATPLVVKADPEPQDPINIENAKVEGNVLTLNVAHGGGCAEHTYELAWDGQLQSKAGATPVANLVLIHDGHGDRCKAMKFAELRFDVSAISQAQSGQGSARGTVDLSLLGVSAPVPYSF</sequence>
<comment type="caution">
    <text evidence="3">The sequence shown here is derived from an EMBL/GenBank/DDBJ whole genome shotgun (WGS) entry which is preliminary data.</text>
</comment>
<dbReference type="Proteomes" id="UP000321514">
    <property type="component" value="Unassembled WGS sequence"/>
</dbReference>
<dbReference type="EMBL" id="BJXR01000043">
    <property type="protein sequence ID" value="GEN10940.1"/>
    <property type="molecule type" value="Genomic_DNA"/>
</dbReference>
<evidence type="ECO:0000313" key="4">
    <source>
        <dbReference type="Proteomes" id="UP000321514"/>
    </source>
</evidence>
<accession>A0A511T9S4</accession>
<dbReference type="Gene3D" id="2.60.40.2370">
    <property type="entry name" value="NigD-like, C-terminal beta sandwich domain"/>
    <property type="match status" value="1"/>
</dbReference>
<proteinExistence type="predicted"/>
<dbReference type="PROSITE" id="PS51257">
    <property type="entry name" value="PROKAR_LIPOPROTEIN"/>
    <property type="match status" value="1"/>
</dbReference>
<gene>
    <name evidence="3" type="ORF">MFU01_59770</name>
</gene>
<protein>
    <recommendedName>
        <fullName evidence="5">Lipoprotein</fullName>
    </recommendedName>
</protein>
<evidence type="ECO:0000256" key="2">
    <source>
        <dbReference type="SAM" id="SignalP"/>
    </source>
</evidence>
<name>A0A511T9S4_MYXFU</name>
<dbReference type="STRING" id="1334629.MFUL124B02_31595"/>
<evidence type="ECO:0000256" key="1">
    <source>
        <dbReference type="SAM" id="MobiDB-lite"/>
    </source>
</evidence>
<dbReference type="AlphaFoldDB" id="A0A511T9S4"/>